<name>A0A100WY33_MYCFO</name>
<dbReference type="RefSeq" id="WP_165613892.1">
    <property type="nucleotide sequence ID" value="NZ_BCSZ01000079.1"/>
</dbReference>
<dbReference type="AlphaFoldDB" id="A0A100WY33"/>
<keyword evidence="1" id="KW-0812">Transmembrane</keyword>
<evidence type="ECO:0000256" key="1">
    <source>
        <dbReference type="SAM" id="Phobius"/>
    </source>
</evidence>
<evidence type="ECO:0000313" key="3">
    <source>
        <dbReference type="Proteomes" id="UP000069705"/>
    </source>
</evidence>
<dbReference type="Proteomes" id="UP000069705">
    <property type="component" value="Unassembled WGS sequence"/>
</dbReference>
<organism evidence="2 3">
    <name type="scientific">Mycolicibacterium fortuitum subsp. acetamidolyticum</name>
    <dbReference type="NCBI Taxonomy" id="144550"/>
    <lineage>
        <taxon>Bacteria</taxon>
        <taxon>Bacillati</taxon>
        <taxon>Actinomycetota</taxon>
        <taxon>Actinomycetes</taxon>
        <taxon>Mycobacteriales</taxon>
        <taxon>Mycobacteriaceae</taxon>
        <taxon>Mycolicibacterium</taxon>
    </lineage>
</organism>
<sequence>MSTSTAVVSIVAIVCFCLLAAYVVRTTGSTTGITDIGRAVADVIDALTGRRR</sequence>
<proteinExistence type="predicted"/>
<reference evidence="2 3" key="1">
    <citation type="journal article" date="2016" name="Genome Announc.">
        <title>Draft Genome Sequences of Five Rapidly Growing Mycobacterium Species, M. thermoresistibile, M. fortuitum subsp. acetamidolyticum, M. canariasense, M. brisbanense, and M. novocastrense.</title>
        <authorList>
            <person name="Katahira K."/>
            <person name="Ogura Y."/>
            <person name="Gotoh Y."/>
            <person name="Hayashi T."/>
        </authorList>
    </citation>
    <scope>NUCLEOTIDE SEQUENCE [LARGE SCALE GENOMIC DNA]</scope>
    <source>
        <strain evidence="2 3">JCM6368</strain>
    </source>
</reference>
<feature type="transmembrane region" description="Helical" evidence="1">
    <location>
        <begin position="6"/>
        <end position="24"/>
    </location>
</feature>
<dbReference type="EMBL" id="BCSZ01000079">
    <property type="protein sequence ID" value="GAT06500.1"/>
    <property type="molecule type" value="Genomic_DNA"/>
</dbReference>
<accession>A0A100WY33</accession>
<protein>
    <submittedName>
        <fullName evidence="2">Uncharacterized protein</fullName>
    </submittedName>
</protein>
<evidence type="ECO:0000313" key="2">
    <source>
        <dbReference type="EMBL" id="GAT06500.1"/>
    </source>
</evidence>
<gene>
    <name evidence="2" type="ORF">RMCFA_6611</name>
</gene>
<keyword evidence="1" id="KW-0472">Membrane</keyword>
<reference evidence="3" key="2">
    <citation type="submission" date="2016-02" db="EMBL/GenBank/DDBJ databases">
        <title>Draft genome sequence of five rapidly growing Mycobacterium species.</title>
        <authorList>
            <person name="Katahira K."/>
            <person name="Gotou Y."/>
            <person name="Iida K."/>
            <person name="Ogura Y."/>
            <person name="Hayashi T."/>
        </authorList>
    </citation>
    <scope>NUCLEOTIDE SEQUENCE [LARGE SCALE GENOMIC DNA]</scope>
    <source>
        <strain evidence="3">JCM6368</strain>
    </source>
</reference>
<keyword evidence="1" id="KW-1133">Transmembrane helix</keyword>
<comment type="caution">
    <text evidence="2">The sequence shown here is derived from an EMBL/GenBank/DDBJ whole genome shotgun (WGS) entry which is preliminary data.</text>
</comment>